<accession>A0A1E2S1E9</accession>
<dbReference type="Pfam" id="PF06776">
    <property type="entry name" value="IalB"/>
    <property type="match status" value="1"/>
</dbReference>
<dbReference type="Proteomes" id="UP000095087">
    <property type="component" value="Unassembled WGS sequence"/>
</dbReference>
<dbReference type="AlphaFoldDB" id="A0A1E2S1E9"/>
<reference evidence="1 2" key="1">
    <citation type="submission" date="2016-07" db="EMBL/GenBank/DDBJ databases">
        <title>Draft genome sequence of Methyloligella halotolerans C2T (VKM B-2706T=CCUG 61687T=DSM 25045T), a halotolerant polyhydroxybutyrate accumulating methylotroph.</title>
        <authorList>
            <person name="Vasilenko O.V."/>
            <person name="Doronina N.V."/>
            <person name="Poroshina M.N."/>
            <person name="Tarlachkov S.V."/>
            <person name="Trotsenko Y.A."/>
        </authorList>
    </citation>
    <scope>NUCLEOTIDE SEQUENCE [LARGE SCALE GENOMIC DNA]</scope>
    <source>
        <strain evidence="1 2">VKM B-2706</strain>
    </source>
</reference>
<sequence>MKVDDKDQLGEPVGFTTCVEAGCVAPVTLDAGQIAKLSSAETLSINAENGSSSEPVKLTISLKGFDEARKRSAELME</sequence>
<evidence type="ECO:0000313" key="1">
    <source>
        <dbReference type="EMBL" id="ODA68281.1"/>
    </source>
</evidence>
<proteinExistence type="predicted"/>
<dbReference type="EMBL" id="MASI01000001">
    <property type="protein sequence ID" value="ODA68281.1"/>
    <property type="molecule type" value="Genomic_DNA"/>
</dbReference>
<dbReference type="Gene3D" id="2.60.40.1880">
    <property type="entry name" value="Invasion associated locus B (IalB) protein"/>
    <property type="match status" value="1"/>
</dbReference>
<dbReference type="InterPro" id="IPR038696">
    <property type="entry name" value="IalB_sf"/>
</dbReference>
<comment type="caution">
    <text evidence="1">The sequence shown here is derived from an EMBL/GenBank/DDBJ whole genome shotgun (WGS) entry which is preliminary data.</text>
</comment>
<keyword evidence="2" id="KW-1185">Reference proteome</keyword>
<protein>
    <submittedName>
        <fullName evidence="1">Invasion associated locus B (IalB) protein</fullName>
    </submittedName>
</protein>
<gene>
    <name evidence="1" type="ORF">A7A08_00099</name>
</gene>
<name>A0A1E2S1E9_9HYPH</name>
<evidence type="ECO:0000313" key="2">
    <source>
        <dbReference type="Proteomes" id="UP000095087"/>
    </source>
</evidence>
<organism evidence="1 2">
    <name type="scientific">Methyloligella halotolerans</name>
    <dbReference type="NCBI Taxonomy" id="1177755"/>
    <lineage>
        <taxon>Bacteria</taxon>
        <taxon>Pseudomonadati</taxon>
        <taxon>Pseudomonadota</taxon>
        <taxon>Alphaproteobacteria</taxon>
        <taxon>Hyphomicrobiales</taxon>
        <taxon>Hyphomicrobiaceae</taxon>
        <taxon>Methyloligella</taxon>
    </lineage>
</organism>
<dbReference type="InterPro" id="IPR010642">
    <property type="entry name" value="Invasion_prot_B"/>
</dbReference>